<comment type="caution">
    <text evidence="2">The sequence shown here is derived from an EMBL/GenBank/DDBJ whole genome shotgun (WGS) entry which is preliminary data.</text>
</comment>
<organism evidence="2">
    <name type="scientific">marine sediment metagenome</name>
    <dbReference type="NCBI Taxonomy" id="412755"/>
    <lineage>
        <taxon>unclassified sequences</taxon>
        <taxon>metagenomes</taxon>
        <taxon>ecological metagenomes</taxon>
    </lineage>
</organism>
<dbReference type="Pfam" id="PF14490">
    <property type="entry name" value="HHH_RecD2"/>
    <property type="match status" value="1"/>
</dbReference>
<dbReference type="Gene3D" id="1.10.10.2220">
    <property type="match status" value="1"/>
</dbReference>
<dbReference type="InterPro" id="IPR027417">
    <property type="entry name" value="P-loop_NTPase"/>
</dbReference>
<feature type="non-terminal residue" evidence="2">
    <location>
        <position position="1"/>
    </location>
</feature>
<dbReference type="EMBL" id="BARV01010906">
    <property type="protein sequence ID" value="GAI02678.1"/>
    <property type="molecule type" value="Genomic_DNA"/>
</dbReference>
<evidence type="ECO:0000259" key="1">
    <source>
        <dbReference type="Pfam" id="PF14490"/>
    </source>
</evidence>
<feature type="non-terminal residue" evidence="2">
    <location>
        <position position="265"/>
    </location>
</feature>
<dbReference type="AlphaFoldDB" id="X1K7X9"/>
<feature type="domain" description="ATP-dependent RecD2 DNA helicase-like helix-hairpin-helix" evidence="1">
    <location>
        <begin position="2"/>
        <end position="48"/>
    </location>
</feature>
<name>X1K7X9_9ZZZZ</name>
<evidence type="ECO:0000313" key="2">
    <source>
        <dbReference type="EMBL" id="GAI02678.1"/>
    </source>
</evidence>
<accession>X1K7X9</accession>
<gene>
    <name evidence="2" type="ORF">S06H3_20923</name>
</gene>
<reference evidence="2" key="1">
    <citation type="journal article" date="2014" name="Front. Microbiol.">
        <title>High frequency of phylogenetically diverse reductive dehalogenase-homologous genes in deep subseafloor sedimentary metagenomes.</title>
        <authorList>
            <person name="Kawai M."/>
            <person name="Futagami T."/>
            <person name="Toyoda A."/>
            <person name="Takaki Y."/>
            <person name="Nishi S."/>
            <person name="Hori S."/>
            <person name="Arai W."/>
            <person name="Tsubouchi T."/>
            <person name="Morono Y."/>
            <person name="Uchiyama I."/>
            <person name="Ito T."/>
            <person name="Fujiyama A."/>
            <person name="Inagaki F."/>
            <person name="Takami H."/>
        </authorList>
    </citation>
    <scope>NUCLEOTIDE SEQUENCE</scope>
    <source>
        <strain evidence="2">Expedition CK06-06</strain>
    </source>
</reference>
<dbReference type="Gene3D" id="3.40.50.300">
    <property type="entry name" value="P-loop containing nucleotide triphosphate hydrolases"/>
    <property type="match status" value="1"/>
</dbReference>
<protein>
    <recommendedName>
        <fullName evidence="1">ATP-dependent RecD2 DNA helicase-like helix-hairpin-helix domain-containing protein</fullName>
    </recommendedName>
</protein>
<dbReference type="Pfam" id="PF13604">
    <property type="entry name" value="AAA_30"/>
    <property type="match status" value="1"/>
</dbReference>
<sequence length="265" mass="29660">ITEVKGIGFKTADVLALKMGVLPDSIYRIKACINFILVKTTADEGNSCIEKQELYQKIIVELDNQDNTISEKLFNDAILELISEKKVVLLENDYITSAFLYKAETGILENIKKRLNIPTIKITENIEEFIKNKQAEMNIQFSEEQKQAAKLVNSGINMFILCGYAGTGKTTISRAILELLSIRYNVENIVCCALSGIASDRIRKTTGYNSHTIASLIVQANKRGGRFPCKVLLIDEASMINSELLYRLFCILDDDCMVIMVGDPK</sequence>
<dbReference type="SUPFAM" id="SSF52540">
    <property type="entry name" value="P-loop containing nucleoside triphosphate hydrolases"/>
    <property type="match status" value="1"/>
</dbReference>
<dbReference type="InterPro" id="IPR029493">
    <property type="entry name" value="RecD2-like_HHH"/>
</dbReference>
<proteinExistence type="predicted"/>